<sequence>MKTKLTLLTAAILLASTSAFANYTGGSQGGFNGPSAGSVTVAEAKQRGDDAKVILQGNIISAQGGEYYTFKDSSGEITVEIDHDVWRGITVNPEDTVEIYGEIDKDWTSIKIDVDRIIKVTN</sequence>
<dbReference type="KEGG" id="orb:IPMB12_02015"/>
<dbReference type="PANTHER" id="PTHR36571:SF1">
    <property type="entry name" value="PROTEIN YGIW"/>
    <property type="match status" value="1"/>
</dbReference>
<dbReference type="InterPro" id="IPR036700">
    <property type="entry name" value="BOBF_sf"/>
</dbReference>
<keyword evidence="4" id="KW-1185">Reference proteome</keyword>
<proteinExistence type="predicted"/>
<reference evidence="3 4" key="1">
    <citation type="submission" date="2020-03" db="EMBL/GenBank/DDBJ databases">
        <title>Complete genome sequence of Orbus sp. IPMB12 (BCRC 80908).</title>
        <authorList>
            <person name="Lo W.-S."/>
            <person name="Chang T.-H."/>
            <person name="Kuo C.-H."/>
        </authorList>
    </citation>
    <scope>NUCLEOTIDE SEQUENCE [LARGE SCALE GENOMIC DNA]</scope>
    <source>
        <strain evidence="3 4">IPMB12</strain>
    </source>
</reference>
<dbReference type="Gene3D" id="2.40.50.200">
    <property type="entry name" value="Bacterial OB-fold"/>
    <property type="match status" value="1"/>
</dbReference>
<evidence type="ECO:0000256" key="1">
    <source>
        <dbReference type="ARBA" id="ARBA00022729"/>
    </source>
</evidence>
<gene>
    <name evidence="3" type="ORF">IPMB12_02015</name>
</gene>
<dbReference type="Pfam" id="PF04076">
    <property type="entry name" value="BOF"/>
    <property type="match status" value="1"/>
</dbReference>
<evidence type="ECO:0000313" key="3">
    <source>
        <dbReference type="EMBL" id="QIQ20562.1"/>
    </source>
</evidence>
<dbReference type="InParanoid" id="A0A6G9I9Q9"/>
<dbReference type="EMBL" id="CP050253">
    <property type="protein sequence ID" value="QIQ20562.1"/>
    <property type="molecule type" value="Genomic_DNA"/>
</dbReference>
<name>A0A6G9I9Q9_9GAMM</name>
<keyword evidence="1 2" id="KW-0732">Signal</keyword>
<organism evidence="3 4">
    <name type="scientific">Zophobihabitans entericus</name>
    <dbReference type="NCBI Taxonomy" id="1635327"/>
    <lineage>
        <taxon>Bacteria</taxon>
        <taxon>Pseudomonadati</taxon>
        <taxon>Pseudomonadota</taxon>
        <taxon>Gammaproteobacteria</taxon>
        <taxon>Orbales</taxon>
        <taxon>Orbaceae</taxon>
        <taxon>Zophobihabitans</taxon>
    </lineage>
</organism>
<dbReference type="PANTHER" id="PTHR36571">
    <property type="entry name" value="PROTEIN YGIW"/>
    <property type="match status" value="1"/>
</dbReference>
<dbReference type="NCBIfam" id="NF033674">
    <property type="entry name" value="stress_OB_fold"/>
    <property type="match status" value="1"/>
</dbReference>
<accession>A0A6G9I9Q9</accession>
<evidence type="ECO:0000256" key="2">
    <source>
        <dbReference type="SAM" id="SignalP"/>
    </source>
</evidence>
<dbReference type="InterPro" id="IPR016052">
    <property type="entry name" value="YgiW/YdeI"/>
</dbReference>
<dbReference type="SUPFAM" id="SSF101756">
    <property type="entry name" value="Hypothetical protein YgiW"/>
    <property type="match status" value="1"/>
</dbReference>
<evidence type="ECO:0000313" key="4">
    <source>
        <dbReference type="Proteomes" id="UP000501168"/>
    </source>
</evidence>
<feature type="signal peptide" evidence="2">
    <location>
        <begin position="1"/>
        <end position="21"/>
    </location>
</feature>
<dbReference type="RefSeq" id="WP_166914448.1">
    <property type="nucleotide sequence ID" value="NZ_CP050253.1"/>
</dbReference>
<protein>
    <submittedName>
        <fullName evidence="3">YgiW/YdeI family stress tolerance OB fold protein</fullName>
    </submittedName>
</protein>
<feature type="chain" id="PRO_5026272219" evidence="2">
    <location>
        <begin position="22"/>
        <end position="122"/>
    </location>
</feature>
<dbReference type="Proteomes" id="UP000501168">
    <property type="component" value="Chromosome"/>
</dbReference>
<dbReference type="AlphaFoldDB" id="A0A6G9I9Q9"/>
<dbReference type="InterPro" id="IPR005220">
    <property type="entry name" value="CarO-like"/>
</dbReference>
<dbReference type="NCBIfam" id="TIGR00156">
    <property type="entry name" value="YgiW/YdeI family stress tolerance OB fold protein"/>
    <property type="match status" value="1"/>
</dbReference>